<organism evidence="1 2">
    <name type="scientific">Jiella sonneratiae</name>
    <dbReference type="NCBI Taxonomy" id="2816856"/>
    <lineage>
        <taxon>Bacteria</taxon>
        <taxon>Pseudomonadati</taxon>
        <taxon>Pseudomonadota</taxon>
        <taxon>Alphaproteobacteria</taxon>
        <taxon>Hyphomicrobiales</taxon>
        <taxon>Aurantimonadaceae</taxon>
        <taxon>Jiella</taxon>
    </lineage>
</organism>
<evidence type="ECO:0008006" key="3">
    <source>
        <dbReference type="Google" id="ProtNLM"/>
    </source>
</evidence>
<gene>
    <name evidence="1" type="ORF">J1C47_10385</name>
</gene>
<dbReference type="EMBL" id="JAFMPY010000009">
    <property type="protein sequence ID" value="MBO0904052.1"/>
    <property type="molecule type" value="Genomic_DNA"/>
</dbReference>
<keyword evidence="2" id="KW-1185">Reference proteome</keyword>
<evidence type="ECO:0000313" key="2">
    <source>
        <dbReference type="Proteomes" id="UP000664288"/>
    </source>
</evidence>
<protein>
    <recommendedName>
        <fullName evidence="3">Helix-turn-helix domain-containing protein</fullName>
    </recommendedName>
</protein>
<evidence type="ECO:0000313" key="1">
    <source>
        <dbReference type="EMBL" id="MBO0904052.1"/>
    </source>
</evidence>
<name>A0ABS3J300_9HYPH</name>
<dbReference type="Gene3D" id="1.10.260.40">
    <property type="entry name" value="lambda repressor-like DNA-binding domains"/>
    <property type="match status" value="1"/>
</dbReference>
<sequence length="68" mass="7475">MQGLPHYRSSRLIGQLDIARLAADLQVSDKAIYKWLSDGAVPGRRVHQLLALEGASLSATTLLQFVTR</sequence>
<dbReference type="InterPro" id="IPR010982">
    <property type="entry name" value="Lambda_DNA-bd_dom_sf"/>
</dbReference>
<reference evidence="1 2" key="1">
    <citation type="submission" date="2021-03" db="EMBL/GenBank/DDBJ databases">
        <title>Whole genome sequence of Jiella sp. MQZ13P-4.</title>
        <authorList>
            <person name="Tuo L."/>
        </authorList>
    </citation>
    <scope>NUCLEOTIDE SEQUENCE [LARGE SCALE GENOMIC DNA]</scope>
    <source>
        <strain evidence="1 2">MQZ13P-4</strain>
    </source>
</reference>
<comment type="caution">
    <text evidence="1">The sequence shown here is derived from an EMBL/GenBank/DDBJ whole genome shotgun (WGS) entry which is preliminary data.</text>
</comment>
<proteinExistence type="predicted"/>
<dbReference type="Proteomes" id="UP000664288">
    <property type="component" value="Unassembled WGS sequence"/>
</dbReference>
<accession>A0ABS3J300</accession>